<name>A0A919EQJ6_STRFL</name>
<dbReference type="GO" id="GO:0016747">
    <property type="term" value="F:acyltransferase activity, transferring groups other than amino-acyl groups"/>
    <property type="evidence" value="ECO:0007669"/>
    <property type="project" value="InterPro"/>
</dbReference>
<evidence type="ECO:0000313" key="6">
    <source>
        <dbReference type="Proteomes" id="UP000632849"/>
    </source>
</evidence>
<feature type="domain" description="N-acetyltransferase" evidence="4">
    <location>
        <begin position="147"/>
        <end position="290"/>
    </location>
</feature>
<reference evidence="5" key="1">
    <citation type="journal article" date="2014" name="Int. J. Syst. Evol. Microbiol.">
        <title>Complete genome sequence of Corynebacterium casei LMG S-19264T (=DSM 44701T), isolated from a smear-ripened cheese.</title>
        <authorList>
            <consortium name="US DOE Joint Genome Institute (JGI-PGF)"/>
            <person name="Walter F."/>
            <person name="Albersmeier A."/>
            <person name="Kalinowski J."/>
            <person name="Ruckert C."/>
        </authorList>
    </citation>
    <scope>NUCLEOTIDE SEQUENCE</scope>
    <source>
        <strain evidence="5">JCM 4122</strain>
    </source>
</reference>
<dbReference type="Proteomes" id="UP000632849">
    <property type="component" value="Unassembled WGS sequence"/>
</dbReference>
<dbReference type="InterPro" id="IPR016181">
    <property type="entry name" value="Acyl_CoA_acyltransferase"/>
</dbReference>
<keyword evidence="6" id="KW-1185">Reference proteome</keyword>
<dbReference type="PROSITE" id="PS51186">
    <property type="entry name" value="GNAT"/>
    <property type="match status" value="1"/>
</dbReference>
<dbReference type="InterPro" id="IPR000182">
    <property type="entry name" value="GNAT_dom"/>
</dbReference>
<evidence type="ECO:0000259" key="4">
    <source>
        <dbReference type="PROSITE" id="PS51186"/>
    </source>
</evidence>
<protein>
    <submittedName>
        <fullName evidence="5">N-acetyltransferase</fullName>
    </submittedName>
</protein>
<dbReference type="Gene3D" id="3.40.630.30">
    <property type="match status" value="1"/>
</dbReference>
<dbReference type="PANTHER" id="PTHR43877">
    <property type="entry name" value="AMINOALKYLPHOSPHONATE N-ACETYLTRANSFERASE-RELATED-RELATED"/>
    <property type="match status" value="1"/>
</dbReference>
<reference evidence="5" key="2">
    <citation type="submission" date="2020-09" db="EMBL/GenBank/DDBJ databases">
        <authorList>
            <person name="Sun Q."/>
            <person name="Ohkuma M."/>
        </authorList>
    </citation>
    <scope>NUCLEOTIDE SEQUENCE</scope>
    <source>
        <strain evidence="5">JCM 4122</strain>
    </source>
</reference>
<dbReference type="AlphaFoldDB" id="A0A919EQJ6"/>
<dbReference type="InterPro" id="IPR013653">
    <property type="entry name" value="GCN5-like_dom"/>
</dbReference>
<keyword evidence="2" id="KW-0012">Acyltransferase</keyword>
<dbReference type="SUPFAM" id="SSF55729">
    <property type="entry name" value="Acyl-CoA N-acyltransferases (Nat)"/>
    <property type="match status" value="1"/>
</dbReference>
<dbReference type="InterPro" id="IPR050832">
    <property type="entry name" value="Bact_Acetyltransf"/>
</dbReference>
<dbReference type="Pfam" id="PF08445">
    <property type="entry name" value="FR47"/>
    <property type="match status" value="1"/>
</dbReference>
<organism evidence="5 6">
    <name type="scientific">Streptomyces filamentosus</name>
    <name type="common">Streptomyces roseosporus</name>
    <dbReference type="NCBI Taxonomy" id="67294"/>
    <lineage>
        <taxon>Bacteria</taxon>
        <taxon>Bacillati</taxon>
        <taxon>Actinomycetota</taxon>
        <taxon>Actinomycetes</taxon>
        <taxon>Kitasatosporales</taxon>
        <taxon>Streptomycetaceae</taxon>
        <taxon>Streptomyces</taxon>
    </lineage>
</organism>
<evidence type="ECO:0000313" key="5">
    <source>
        <dbReference type="EMBL" id="GHG16096.1"/>
    </source>
</evidence>
<comment type="caution">
    <text evidence="5">The sequence shown here is derived from an EMBL/GenBank/DDBJ whole genome shotgun (WGS) entry which is preliminary data.</text>
</comment>
<evidence type="ECO:0000256" key="1">
    <source>
        <dbReference type="ARBA" id="ARBA00022679"/>
    </source>
</evidence>
<gene>
    <name evidence="5" type="ORF">GCM10017667_57310</name>
</gene>
<feature type="region of interest" description="Disordered" evidence="3">
    <location>
        <begin position="101"/>
        <end position="125"/>
    </location>
</feature>
<evidence type="ECO:0000256" key="3">
    <source>
        <dbReference type="SAM" id="MobiDB-lite"/>
    </source>
</evidence>
<sequence length="290" mass="30690">MSWHFTSEPETFRAVAGAFLEADPVRNALVLTLADGARQLGWWTGRDGAVTGVLAESPPGAVSLGALPVEAARALAPALPDGAGLRELRGETAAVEAYTTAHEKTHGKTHGKPRTPGETPAPAPGLLTRTRLFRLGELVPPDPAPPGRARPATEADLPLLRDWTTDFVRDIGEEPAADHTGPLTERITEGRLHLWEAPDGRPVSMAARSRTTGGQTRVHLVYTPPADRGRGHAAGVTASITRAALASGAPQVVLFTDLANPTSNALYRRLGYRPVTDHLGVRFTGPAPRP</sequence>
<accession>A0A919EQJ6</accession>
<proteinExistence type="predicted"/>
<dbReference type="RefSeq" id="WP_190043675.1">
    <property type="nucleotide sequence ID" value="NZ_BNBE01000003.1"/>
</dbReference>
<evidence type="ECO:0000256" key="2">
    <source>
        <dbReference type="ARBA" id="ARBA00023315"/>
    </source>
</evidence>
<keyword evidence="1" id="KW-0808">Transferase</keyword>
<dbReference type="EMBL" id="BNBE01000003">
    <property type="protein sequence ID" value="GHG16096.1"/>
    <property type="molecule type" value="Genomic_DNA"/>
</dbReference>